<dbReference type="Proteomes" id="UP000299102">
    <property type="component" value="Unassembled WGS sequence"/>
</dbReference>
<keyword evidence="2" id="KW-1185">Reference proteome</keyword>
<gene>
    <name evidence="1" type="ORF">EVAR_72163_1</name>
</gene>
<evidence type="ECO:0000313" key="2">
    <source>
        <dbReference type="Proteomes" id="UP000299102"/>
    </source>
</evidence>
<sequence>MWCVYVCCESARRAAGVRRRAVEPTKGSRRPAAAGGARCRWRVSRAVRARIDRAASAIATTHFRAVLPLNQDRLGPDTEHSGRPDTRGDVLNLRILYWNPEGIIGKTRELRDLVQLEDV</sequence>
<evidence type="ECO:0000313" key="1">
    <source>
        <dbReference type="EMBL" id="GBP03466.1"/>
    </source>
</evidence>
<protein>
    <submittedName>
        <fullName evidence="1">Uncharacterized protein</fullName>
    </submittedName>
</protein>
<proteinExistence type="predicted"/>
<dbReference type="OrthoDB" id="412981at2759"/>
<dbReference type="EMBL" id="BGZK01007332">
    <property type="protein sequence ID" value="GBP03466.1"/>
    <property type="molecule type" value="Genomic_DNA"/>
</dbReference>
<name>A0A4C1SNH4_EUMVA</name>
<comment type="caution">
    <text evidence="1">The sequence shown here is derived from an EMBL/GenBank/DDBJ whole genome shotgun (WGS) entry which is preliminary data.</text>
</comment>
<dbReference type="AlphaFoldDB" id="A0A4C1SNH4"/>
<accession>A0A4C1SNH4</accession>
<reference evidence="1 2" key="1">
    <citation type="journal article" date="2019" name="Commun. Biol.">
        <title>The bagworm genome reveals a unique fibroin gene that provides high tensile strength.</title>
        <authorList>
            <person name="Kono N."/>
            <person name="Nakamura H."/>
            <person name="Ohtoshi R."/>
            <person name="Tomita M."/>
            <person name="Numata K."/>
            <person name="Arakawa K."/>
        </authorList>
    </citation>
    <scope>NUCLEOTIDE SEQUENCE [LARGE SCALE GENOMIC DNA]</scope>
</reference>
<organism evidence="1 2">
    <name type="scientific">Eumeta variegata</name>
    <name type="common">Bagworm moth</name>
    <name type="synonym">Eumeta japonica</name>
    <dbReference type="NCBI Taxonomy" id="151549"/>
    <lineage>
        <taxon>Eukaryota</taxon>
        <taxon>Metazoa</taxon>
        <taxon>Ecdysozoa</taxon>
        <taxon>Arthropoda</taxon>
        <taxon>Hexapoda</taxon>
        <taxon>Insecta</taxon>
        <taxon>Pterygota</taxon>
        <taxon>Neoptera</taxon>
        <taxon>Endopterygota</taxon>
        <taxon>Lepidoptera</taxon>
        <taxon>Glossata</taxon>
        <taxon>Ditrysia</taxon>
        <taxon>Tineoidea</taxon>
        <taxon>Psychidae</taxon>
        <taxon>Oiketicinae</taxon>
        <taxon>Eumeta</taxon>
    </lineage>
</organism>